<sequence length="12" mass="1523">MNQCFVFFDKLM</sequence>
<dbReference type="Proteomes" id="UP001141253">
    <property type="component" value="Chromosome 2"/>
</dbReference>
<evidence type="ECO:0000313" key="2">
    <source>
        <dbReference type="Proteomes" id="UP001141253"/>
    </source>
</evidence>
<reference evidence="1" key="2">
    <citation type="journal article" date="2023" name="Int. J. Mol. Sci.">
        <title>De Novo Assembly and Annotation of 11 Diverse Shrub Willow (Salix) Genomes Reveals Novel Gene Organization in Sex-Linked Regions.</title>
        <authorList>
            <person name="Hyden B."/>
            <person name="Feng K."/>
            <person name="Yates T.B."/>
            <person name="Jawdy S."/>
            <person name="Cereghino C."/>
            <person name="Smart L.B."/>
            <person name="Muchero W."/>
        </authorList>
    </citation>
    <scope>NUCLEOTIDE SEQUENCE</scope>
    <source>
        <tissue evidence="1">Shoot tip</tissue>
    </source>
</reference>
<comment type="caution">
    <text evidence="1">The sequence shown here is derived from an EMBL/GenBank/DDBJ whole genome shotgun (WGS) entry which is preliminary data.</text>
</comment>
<dbReference type="EMBL" id="JAPFFI010000006">
    <property type="protein sequence ID" value="KAJ6391383.1"/>
    <property type="molecule type" value="Genomic_DNA"/>
</dbReference>
<name>A0ABQ9BZ91_9ROSI</name>
<evidence type="ECO:0000313" key="1">
    <source>
        <dbReference type="EMBL" id="KAJ6391383.1"/>
    </source>
</evidence>
<accession>A0ABQ9BZ91</accession>
<gene>
    <name evidence="1" type="ORF">OIU77_025376</name>
</gene>
<keyword evidence="2" id="KW-1185">Reference proteome</keyword>
<protein>
    <submittedName>
        <fullName evidence="1">Uncharacterized protein</fullName>
    </submittedName>
</protein>
<organism evidence="1 2">
    <name type="scientific">Salix suchowensis</name>
    <dbReference type="NCBI Taxonomy" id="1278906"/>
    <lineage>
        <taxon>Eukaryota</taxon>
        <taxon>Viridiplantae</taxon>
        <taxon>Streptophyta</taxon>
        <taxon>Embryophyta</taxon>
        <taxon>Tracheophyta</taxon>
        <taxon>Spermatophyta</taxon>
        <taxon>Magnoliopsida</taxon>
        <taxon>eudicotyledons</taxon>
        <taxon>Gunneridae</taxon>
        <taxon>Pentapetalae</taxon>
        <taxon>rosids</taxon>
        <taxon>fabids</taxon>
        <taxon>Malpighiales</taxon>
        <taxon>Salicaceae</taxon>
        <taxon>Saliceae</taxon>
        <taxon>Salix</taxon>
    </lineage>
</organism>
<reference evidence="1" key="1">
    <citation type="submission" date="2022-10" db="EMBL/GenBank/DDBJ databases">
        <authorList>
            <person name="Hyden B.L."/>
            <person name="Feng K."/>
            <person name="Yates T."/>
            <person name="Jawdy S."/>
            <person name="Smart L.B."/>
            <person name="Muchero W."/>
        </authorList>
    </citation>
    <scope>NUCLEOTIDE SEQUENCE</scope>
    <source>
        <tissue evidence="1">Shoot tip</tissue>
    </source>
</reference>
<proteinExistence type="predicted"/>